<name>A0AAW3WVX2_SERFO</name>
<evidence type="ECO:0000313" key="1">
    <source>
        <dbReference type="EMBL" id="MBC3214739.1"/>
    </source>
</evidence>
<organism evidence="1 2">
    <name type="scientific">Serratia fonticola</name>
    <dbReference type="NCBI Taxonomy" id="47917"/>
    <lineage>
        <taxon>Bacteria</taxon>
        <taxon>Pseudomonadati</taxon>
        <taxon>Pseudomonadota</taxon>
        <taxon>Gammaproteobacteria</taxon>
        <taxon>Enterobacterales</taxon>
        <taxon>Yersiniaceae</taxon>
        <taxon>Serratia</taxon>
    </lineage>
</organism>
<protein>
    <submittedName>
        <fullName evidence="1">TraJ protein</fullName>
    </submittedName>
</protein>
<dbReference type="InterPro" id="IPR016032">
    <property type="entry name" value="Sig_transdc_resp-reg_C-effctor"/>
</dbReference>
<dbReference type="RefSeq" id="WP_179256340.1">
    <property type="nucleotide sequence ID" value="NZ_JACBIW010000029.1"/>
</dbReference>
<dbReference type="GO" id="GO:0006355">
    <property type="term" value="P:regulation of DNA-templated transcription"/>
    <property type="evidence" value="ECO:0007669"/>
    <property type="project" value="InterPro"/>
</dbReference>
<dbReference type="Proteomes" id="UP000659084">
    <property type="component" value="Unassembled WGS sequence"/>
</dbReference>
<accession>A0AAW3WVX2</accession>
<dbReference type="GO" id="GO:0003677">
    <property type="term" value="F:DNA binding"/>
    <property type="evidence" value="ECO:0007669"/>
    <property type="project" value="InterPro"/>
</dbReference>
<reference evidence="1" key="1">
    <citation type="submission" date="2020-08" db="EMBL/GenBank/DDBJ databases">
        <title>Food and environmental bacterial isolates.</title>
        <authorList>
            <person name="Richter L."/>
            <person name="Du Plessis E.M."/>
            <person name="Duvenage S."/>
            <person name="Allam M."/>
            <person name="Korsten L."/>
        </authorList>
    </citation>
    <scope>NUCLEOTIDE SEQUENCE</scope>
    <source>
        <strain evidence="1">UPMP2127</strain>
    </source>
</reference>
<dbReference type="EMBL" id="JACNYO010000028">
    <property type="protein sequence ID" value="MBC3214739.1"/>
    <property type="molecule type" value="Genomic_DNA"/>
</dbReference>
<proteinExistence type="predicted"/>
<dbReference type="AlphaFoldDB" id="A0AAW3WVX2"/>
<gene>
    <name evidence="1" type="ORF">H8J20_21615</name>
</gene>
<evidence type="ECO:0000313" key="2">
    <source>
        <dbReference type="Proteomes" id="UP000659084"/>
    </source>
</evidence>
<sequence length="97" mass="10499">MAAIDPSQFKALHKYFPALTLTQLATAYMYSTGIPVGTIAQLRGVSEDTVKDSLKAACNRMQLTSISAMGTAIQLKLNLELLIAIDSIHLNLIYSAQ</sequence>
<comment type="caution">
    <text evidence="1">The sequence shown here is derived from an EMBL/GenBank/DDBJ whole genome shotgun (WGS) entry which is preliminary data.</text>
</comment>
<dbReference type="SUPFAM" id="SSF46894">
    <property type="entry name" value="C-terminal effector domain of the bipartite response regulators"/>
    <property type="match status" value="1"/>
</dbReference>